<evidence type="ECO:0000259" key="2">
    <source>
        <dbReference type="Pfam" id="PF02384"/>
    </source>
</evidence>
<organism evidence="3 4">
    <name type="scientific">Streptomyces osmaniensis</name>
    <dbReference type="NCBI Taxonomy" id="593134"/>
    <lineage>
        <taxon>Bacteria</taxon>
        <taxon>Bacillati</taxon>
        <taxon>Actinomycetota</taxon>
        <taxon>Actinomycetes</taxon>
        <taxon>Kitasatosporales</taxon>
        <taxon>Streptomycetaceae</taxon>
        <taxon>Streptomyces</taxon>
    </lineage>
</organism>
<dbReference type="PRINTS" id="PR00507">
    <property type="entry name" value="N12N6MTFRASE"/>
</dbReference>
<dbReference type="InterPro" id="IPR003356">
    <property type="entry name" value="DNA_methylase_A-5"/>
</dbReference>
<keyword evidence="1" id="KW-0680">Restriction system</keyword>
<keyword evidence="4" id="KW-1185">Reference proteome</keyword>
<reference evidence="4" key="1">
    <citation type="journal article" date="2019" name="Int. J. Syst. Evol. Microbiol.">
        <title>The Global Catalogue of Microorganisms (GCM) 10K type strain sequencing project: providing services to taxonomists for standard genome sequencing and annotation.</title>
        <authorList>
            <consortium name="The Broad Institute Genomics Platform"/>
            <consortium name="The Broad Institute Genome Sequencing Center for Infectious Disease"/>
            <person name="Wu L."/>
            <person name="Ma J."/>
        </authorList>
    </citation>
    <scope>NUCLEOTIDE SEQUENCE [LARGE SCALE GENOMIC DNA]</scope>
    <source>
        <strain evidence="4">JCM 17656</strain>
    </source>
</reference>
<dbReference type="SUPFAM" id="SSF53335">
    <property type="entry name" value="S-adenosyl-L-methionine-dependent methyltransferases"/>
    <property type="match status" value="1"/>
</dbReference>
<dbReference type="Pfam" id="PF02384">
    <property type="entry name" value="N6_Mtase"/>
    <property type="match status" value="1"/>
</dbReference>
<evidence type="ECO:0000313" key="3">
    <source>
        <dbReference type="EMBL" id="GAA3523354.1"/>
    </source>
</evidence>
<sequence length="474" mass="52331">MEKASRGPSLGRALDGLREPMAPKDALLLAMALTLLRHEAESEESDEWGHGTRARDAWGTLATGGWWRDPYELPHIIRSGLDAWESRHVRLENLPQLADVRAHQLVPLIEWVTASPDPVTLFEECLRHTQTTGRGGNYYTPPDIAHLLIELMEPRSGESVYDPVCGSGGFLLQAHEYVEAVDGNPHLGLYGQDVSRTAVQTAAMNLSVHGAEARLQGPSSTLVDDRFPDQTFDVVVANPPFNQSGWDDRESRYHDPRWRYGPPPAGNANFAWAQHVVSKMSRTSSGRGAILLPTGAASGAKAGERDIRVRMLEDDVLSCVVELPAGLVPHVRNPVSLWLFTRSKESHRYWGSIDRSGQLLLVDARETALTVGRGRRAVPMEARERIAAAFAAWRGAEGAGPYEDVPGWCRSVSLQEIAERKHDVLPSHHVGASIAETEEVSGEGRIADLTDELYELFAKSHRLEEELRDLLGKL</sequence>
<dbReference type="InterPro" id="IPR029063">
    <property type="entry name" value="SAM-dependent_MTases_sf"/>
</dbReference>
<dbReference type="RefSeq" id="WP_346179742.1">
    <property type="nucleotide sequence ID" value="NZ_BAABCE010000001.1"/>
</dbReference>
<gene>
    <name evidence="3" type="ORF">GCM10022295_01060</name>
</gene>
<dbReference type="PROSITE" id="PS00092">
    <property type="entry name" value="N6_MTASE"/>
    <property type="match status" value="1"/>
</dbReference>
<name>A0ABP6UYX0_9ACTN</name>
<dbReference type="Proteomes" id="UP001500707">
    <property type="component" value="Unassembled WGS sequence"/>
</dbReference>
<dbReference type="PANTHER" id="PTHR42998:SF1">
    <property type="entry name" value="TYPE I RESTRICTION ENZYME HINDI METHYLASE SUBUNIT"/>
    <property type="match status" value="1"/>
</dbReference>
<comment type="caution">
    <text evidence="3">The sequence shown here is derived from an EMBL/GenBank/DDBJ whole genome shotgun (WGS) entry which is preliminary data.</text>
</comment>
<dbReference type="InterPro" id="IPR002052">
    <property type="entry name" value="DNA_methylase_N6_adenine_CS"/>
</dbReference>
<protein>
    <recommendedName>
        <fullName evidence="2">DNA methylase adenine-specific domain-containing protein</fullName>
    </recommendedName>
</protein>
<accession>A0ABP6UYX0</accession>
<evidence type="ECO:0000256" key="1">
    <source>
        <dbReference type="ARBA" id="ARBA00022747"/>
    </source>
</evidence>
<proteinExistence type="predicted"/>
<dbReference type="Gene3D" id="3.40.50.150">
    <property type="entry name" value="Vaccinia Virus protein VP39"/>
    <property type="match status" value="1"/>
</dbReference>
<dbReference type="EMBL" id="BAABCE010000001">
    <property type="protein sequence ID" value="GAA3523354.1"/>
    <property type="molecule type" value="Genomic_DNA"/>
</dbReference>
<feature type="domain" description="DNA methylase adenine-specific" evidence="2">
    <location>
        <begin position="125"/>
        <end position="433"/>
    </location>
</feature>
<dbReference type="PANTHER" id="PTHR42998">
    <property type="entry name" value="TYPE I RESTRICTION ENZYME HINDVIIP M PROTEIN-RELATED"/>
    <property type="match status" value="1"/>
</dbReference>
<evidence type="ECO:0000313" key="4">
    <source>
        <dbReference type="Proteomes" id="UP001500707"/>
    </source>
</evidence>
<dbReference type="InterPro" id="IPR052916">
    <property type="entry name" value="Type-I_RE_MTase_Subunit"/>
</dbReference>